<accession>A0A194Q6K9</accession>
<protein>
    <submittedName>
        <fullName evidence="2">Uncharacterized protein</fullName>
    </submittedName>
</protein>
<dbReference type="AlphaFoldDB" id="A0A194Q6K9"/>
<evidence type="ECO:0000313" key="3">
    <source>
        <dbReference type="Proteomes" id="UP000053268"/>
    </source>
</evidence>
<keyword evidence="3" id="KW-1185">Reference proteome</keyword>
<organism evidence="2 3">
    <name type="scientific">Papilio xuthus</name>
    <name type="common">Asian swallowtail butterfly</name>
    <dbReference type="NCBI Taxonomy" id="66420"/>
    <lineage>
        <taxon>Eukaryota</taxon>
        <taxon>Metazoa</taxon>
        <taxon>Ecdysozoa</taxon>
        <taxon>Arthropoda</taxon>
        <taxon>Hexapoda</taxon>
        <taxon>Insecta</taxon>
        <taxon>Pterygota</taxon>
        <taxon>Neoptera</taxon>
        <taxon>Endopterygota</taxon>
        <taxon>Lepidoptera</taxon>
        <taxon>Glossata</taxon>
        <taxon>Ditrysia</taxon>
        <taxon>Papilionoidea</taxon>
        <taxon>Papilionidae</taxon>
        <taxon>Papilioninae</taxon>
        <taxon>Papilio</taxon>
    </lineage>
</organism>
<name>A0A194Q6K9_PAPXU</name>
<reference evidence="2 3" key="1">
    <citation type="journal article" date="2015" name="Nat. Commun.">
        <title>Outbred genome sequencing and CRISPR/Cas9 gene editing in butterflies.</title>
        <authorList>
            <person name="Li X."/>
            <person name="Fan D."/>
            <person name="Zhang W."/>
            <person name="Liu G."/>
            <person name="Zhang L."/>
            <person name="Zhao L."/>
            <person name="Fang X."/>
            <person name="Chen L."/>
            <person name="Dong Y."/>
            <person name="Chen Y."/>
            <person name="Ding Y."/>
            <person name="Zhao R."/>
            <person name="Feng M."/>
            <person name="Zhu Y."/>
            <person name="Feng Y."/>
            <person name="Jiang X."/>
            <person name="Zhu D."/>
            <person name="Xiang H."/>
            <person name="Feng X."/>
            <person name="Li S."/>
            <person name="Wang J."/>
            <person name="Zhang G."/>
            <person name="Kronforst M.R."/>
            <person name="Wang W."/>
        </authorList>
    </citation>
    <scope>NUCLEOTIDE SEQUENCE [LARGE SCALE GENOMIC DNA]</scope>
    <source>
        <strain evidence="2">Ya'a_city_454_Px</strain>
        <tissue evidence="2">Whole body</tissue>
    </source>
</reference>
<feature type="compositionally biased region" description="Low complexity" evidence="1">
    <location>
        <begin position="31"/>
        <end position="48"/>
    </location>
</feature>
<evidence type="ECO:0000313" key="2">
    <source>
        <dbReference type="EMBL" id="KPJ00640.1"/>
    </source>
</evidence>
<dbReference type="Proteomes" id="UP000053268">
    <property type="component" value="Unassembled WGS sequence"/>
</dbReference>
<evidence type="ECO:0000256" key="1">
    <source>
        <dbReference type="SAM" id="MobiDB-lite"/>
    </source>
</evidence>
<proteinExistence type="predicted"/>
<feature type="region of interest" description="Disordered" evidence="1">
    <location>
        <begin position="31"/>
        <end position="57"/>
    </location>
</feature>
<sequence length="57" mass="5785">MELAGDEPCPVTAMSVDTTSCCSVNMSAGQARPLPAAARPAPRALALGGRRDLGTLE</sequence>
<gene>
    <name evidence="2" type="ORF">RR46_07479</name>
</gene>
<dbReference type="EMBL" id="KQ459460">
    <property type="protein sequence ID" value="KPJ00640.1"/>
    <property type="molecule type" value="Genomic_DNA"/>
</dbReference>